<keyword evidence="7 8" id="KW-0407">Ion channel</keyword>
<name>A0A136JEV5_9PEZI</name>
<dbReference type="PRINTS" id="PR01333">
    <property type="entry name" value="2POREKCHANEL"/>
</dbReference>
<sequence>MASQHTSTTALRRGDNGGGGPALKRLDSQYVRRLGPLKLRGSTDDLPQDWWFSATAVPLIAATQGPLSNVLSIAALVNAWRATLPNNGELPEGADQFGTPVRDPQCPPIGPAEIYGQGYWYAVLAAGTYLFGALMLMTNMAGYLLGHYPQDFDLNDDQRTLILQTTLYCKSILTIGYGDLVPTTNAGRGFLFIYVPIGVIQLGLVIGRIAQFGASISSDNIVKKYQARHREMTIGRSVTSEKELRERLGLRDLQPGTSTSSGQSRSGSLSDIKYYGKFKQRRGTLTFSEHQPHLRARVQTLSEPGTERLRRLSRAPTLSSIAHGLNGSRRKLLILREEEDRFNAMRAIQKDTSRFKSYTALLLSILAFAMLWLLGGVIFMHTEARLLNLTYFDSLYFCFVSLLTIGYGDISPRSNLGKPVFIVWSLIAVPSLTILIQSMSNTVVTFVDRKTNWLLPQKGVLKVILDANPRMKSWATRLVERRNAKKRVAEGFQVQDPDDHMLSDDNMGPEEEHHEGADGGHGRSVVARRENVPDFSVGHHRMHPPRHIGSTPRFSQVQRADNKKQRLHDSFTIHDFTQQLSAAIPLVARDVKLHPPKKYSFEEWVHFTKLIRYSGRKSLNEATAMARSKEHGGVADKQGERDLEDVKKAVEREMDEADDDEYADSGQLHWDWIGEDSPMLAGVSEAEWVLDRLCESFARYSRWHSRRSSTEPGIKHIHI</sequence>
<feature type="transmembrane region" description="Helical" evidence="10">
    <location>
        <begin position="386"/>
        <end position="408"/>
    </location>
</feature>
<feature type="compositionally biased region" description="Basic and acidic residues" evidence="9">
    <location>
        <begin position="510"/>
        <end position="532"/>
    </location>
</feature>
<feature type="domain" description="Potassium channel" evidence="11">
    <location>
        <begin position="369"/>
        <end position="443"/>
    </location>
</feature>
<dbReference type="PANTHER" id="PTHR11003:SF342">
    <property type="entry name" value="OUTWARD-RECTIFIER POTASSIUM CHANNEL TOK1"/>
    <property type="match status" value="1"/>
</dbReference>
<accession>A0A136JEV5</accession>
<dbReference type="GO" id="GO:0005886">
    <property type="term" value="C:plasma membrane"/>
    <property type="evidence" value="ECO:0007669"/>
    <property type="project" value="TreeGrafter"/>
</dbReference>
<feature type="region of interest" description="Disordered" evidence="9">
    <location>
        <begin position="1"/>
        <end position="24"/>
    </location>
</feature>
<feature type="compositionally biased region" description="Polar residues" evidence="9">
    <location>
        <begin position="1"/>
        <end position="10"/>
    </location>
</feature>
<dbReference type="InParanoid" id="A0A136JEV5"/>
<gene>
    <name evidence="12" type="ORF">Micbo1qcDRAFT_217414</name>
</gene>
<feature type="transmembrane region" description="Helical" evidence="10">
    <location>
        <begin position="420"/>
        <end position="439"/>
    </location>
</feature>
<dbReference type="Pfam" id="PF07885">
    <property type="entry name" value="Ion_trans_2"/>
    <property type="match status" value="2"/>
</dbReference>
<keyword evidence="3 8" id="KW-0812">Transmembrane</keyword>
<reference evidence="13" key="1">
    <citation type="submission" date="2016-02" db="EMBL/GenBank/DDBJ databases">
        <title>Draft genome sequence of Microdochium bolleyi, a fungal endophyte of beachgrass.</title>
        <authorList>
            <consortium name="DOE Joint Genome Institute"/>
            <person name="David A.S."/>
            <person name="May G."/>
            <person name="Haridas S."/>
            <person name="Lim J."/>
            <person name="Wang M."/>
            <person name="Labutti K."/>
            <person name="Lipzen A."/>
            <person name="Barry K."/>
            <person name="Grigoriev I.V."/>
        </authorList>
    </citation>
    <scope>NUCLEOTIDE SEQUENCE [LARGE SCALE GENOMIC DNA]</scope>
    <source>
        <strain evidence="13">J235TASD1</strain>
    </source>
</reference>
<keyword evidence="6 10" id="KW-0472">Membrane</keyword>
<keyword evidence="4 10" id="KW-1133">Transmembrane helix</keyword>
<evidence type="ECO:0000259" key="11">
    <source>
        <dbReference type="Pfam" id="PF07885"/>
    </source>
</evidence>
<dbReference type="GO" id="GO:0030322">
    <property type="term" value="P:stabilization of membrane potential"/>
    <property type="evidence" value="ECO:0007669"/>
    <property type="project" value="TreeGrafter"/>
</dbReference>
<dbReference type="GO" id="GO:0022841">
    <property type="term" value="F:potassium ion leak channel activity"/>
    <property type="evidence" value="ECO:0007669"/>
    <property type="project" value="TreeGrafter"/>
</dbReference>
<evidence type="ECO:0000256" key="3">
    <source>
        <dbReference type="ARBA" id="ARBA00022692"/>
    </source>
</evidence>
<dbReference type="InterPro" id="IPR003280">
    <property type="entry name" value="2pore_dom_K_chnl"/>
</dbReference>
<proteinExistence type="inferred from homology"/>
<keyword evidence="5 8" id="KW-0406">Ion transport</keyword>
<evidence type="ECO:0000256" key="5">
    <source>
        <dbReference type="ARBA" id="ARBA00023065"/>
    </source>
</evidence>
<keyword evidence="13" id="KW-1185">Reference proteome</keyword>
<evidence type="ECO:0000256" key="2">
    <source>
        <dbReference type="ARBA" id="ARBA00022448"/>
    </source>
</evidence>
<evidence type="ECO:0000256" key="8">
    <source>
        <dbReference type="RuleBase" id="RU003857"/>
    </source>
</evidence>
<evidence type="ECO:0000256" key="6">
    <source>
        <dbReference type="ARBA" id="ARBA00023136"/>
    </source>
</evidence>
<dbReference type="SUPFAM" id="SSF81324">
    <property type="entry name" value="Voltage-gated potassium channels"/>
    <property type="match status" value="2"/>
</dbReference>
<dbReference type="Gene3D" id="1.10.287.70">
    <property type="match status" value="2"/>
</dbReference>
<keyword evidence="2 8" id="KW-0813">Transport</keyword>
<comment type="similarity">
    <text evidence="8">Belongs to the two pore domain potassium channel (TC 1.A.1.8) family.</text>
</comment>
<evidence type="ECO:0000256" key="4">
    <source>
        <dbReference type="ARBA" id="ARBA00022989"/>
    </source>
</evidence>
<evidence type="ECO:0000256" key="9">
    <source>
        <dbReference type="SAM" id="MobiDB-lite"/>
    </source>
</evidence>
<protein>
    <recommendedName>
        <fullName evidence="11">Potassium channel domain-containing protein</fullName>
    </recommendedName>
</protein>
<dbReference type="Proteomes" id="UP000070501">
    <property type="component" value="Unassembled WGS sequence"/>
</dbReference>
<feature type="domain" description="Potassium channel" evidence="11">
    <location>
        <begin position="171"/>
        <end position="212"/>
    </location>
</feature>
<feature type="transmembrane region" description="Helical" evidence="10">
    <location>
        <begin position="358"/>
        <end position="380"/>
    </location>
</feature>
<organism evidence="12 13">
    <name type="scientific">Microdochium bolleyi</name>
    <dbReference type="NCBI Taxonomy" id="196109"/>
    <lineage>
        <taxon>Eukaryota</taxon>
        <taxon>Fungi</taxon>
        <taxon>Dikarya</taxon>
        <taxon>Ascomycota</taxon>
        <taxon>Pezizomycotina</taxon>
        <taxon>Sordariomycetes</taxon>
        <taxon>Xylariomycetidae</taxon>
        <taxon>Xylariales</taxon>
        <taxon>Microdochiaceae</taxon>
        <taxon>Microdochium</taxon>
    </lineage>
</organism>
<feature type="transmembrane region" description="Helical" evidence="10">
    <location>
        <begin position="119"/>
        <end position="145"/>
    </location>
</feature>
<dbReference type="EMBL" id="KQ964246">
    <property type="protein sequence ID" value="KXJ95693.1"/>
    <property type="molecule type" value="Genomic_DNA"/>
</dbReference>
<evidence type="ECO:0000313" key="13">
    <source>
        <dbReference type="Proteomes" id="UP000070501"/>
    </source>
</evidence>
<dbReference type="STRING" id="196109.A0A136JEV5"/>
<dbReference type="InterPro" id="IPR013099">
    <property type="entry name" value="K_chnl_dom"/>
</dbReference>
<dbReference type="AlphaFoldDB" id="A0A136JEV5"/>
<evidence type="ECO:0000256" key="7">
    <source>
        <dbReference type="ARBA" id="ARBA00023303"/>
    </source>
</evidence>
<dbReference type="PANTHER" id="PTHR11003">
    <property type="entry name" value="POTASSIUM CHANNEL, SUBFAMILY K"/>
    <property type="match status" value="1"/>
</dbReference>
<dbReference type="OrthoDB" id="297496at2759"/>
<feature type="transmembrane region" description="Helical" evidence="10">
    <location>
        <begin position="190"/>
        <end position="210"/>
    </location>
</feature>
<comment type="subcellular location">
    <subcellularLocation>
        <location evidence="1">Membrane</location>
        <topology evidence="1">Multi-pass membrane protein</topology>
    </subcellularLocation>
</comment>
<evidence type="ECO:0000313" key="12">
    <source>
        <dbReference type="EMBL" id="KXJ95693.1"/>
    </source>
</evidence>
<feature type="region of interest" description="Disordered" evidence="9">
    <location>
        <begin position="489"/>
        <end position="556"/>
    </location>
</feature>
<evidence type="ECO:0000256" key="1">
    <source>
        <dbReference type="ARBA" id="ARBA00004141"/>
    </source>
</evidence>
<dbReference type="GO" id="GO:0015271">
    <property type="term" value="F:outward rectifier potassium channel activity"/>
    <property type="evidence" value="ECO:0007669"/>
    <property type="project" value="TreeGrafter"/>
</dbReference>
<evidence type="ECO:0000256" key="10">
    <source>
        <dbReference type="SAM" id="Phobius"/>
    </source>
</evidence>